<evidence type="ECO:0000313" key="9">
    <source>
        <dbReference type="EMBL" id="KAL3861472.1"/>
    </source>
</evidence>
<dbReference type="GO" id="GO:0007155">
    <property type="term" value="P:cell adhesion"/>
    <property type="evidence" value="ECO:0007669"/>
    <property type="project" value="UniProtKB-KW"/>
</dbReference>
<feature type="transmembrane region" description="Helical" evidence="6">
    <location>
        <begin position="817"/>
        <end position="839"/>
    </location>
</feature>
<comment type="caution">
    <text evidence="9">The sequence shown here is derived from an EMBL/GenBank/DDBJ whole genome shotgun (WGS) entry which is preliminary data.</text>
</comment>
<evidence type="ECO:0000256" key="6">
    <source>
        <dbReference type="SAM" id="Phobius"/>
    </source>
</evidence>
<feature type="signal peptide" evidence="7">
    <location>
        <begin position="1"/>
        <end position="23"/>
    </location>
</feature>
<keyword evidence="2 6" id="KW-0812">Transmembrane</keyword>
<name>A0ABD3VLR3_SINWO</name>
<keyword evidence="3 6" id="KW-1133">Transmembrane helix</keyword>
<reference evidence="9 10" key="1">
    <citation type="submission" date="2024-11" db="EMBL/GenBank/DDBJ databases">
        <title>Chromosome-level genome assembly of the freshwater bivalve Anodonta woodiana.</title>
        <authorList>
            <person name="Chen X."/>
        </authorList>
    </citation>
    <scope>NUCLEOTIDE SEQUENCE [LARGE SCALE GENOMIC DNA]</scope>
    <source>
        <strain evidence="9">MN2024</strain>
        <tissue evidence="9">Gills</tissue>
    </source>
</reference>
<dbReference type="Pfam" id="PF00028">
    <property type="entry name" value="Cadherin"/>
    <property type="match status" value="1"/>
</dbReference>
<dbReference type="PROSITE" id="PS50268">
    <property type="entry name" value="CADHERIN_2"/>
    <property type="match status" value="3"/>
</dbReference>
<feature type="domain" description="Cadherin" evidence="8">
    <location>
        <begin position="389"/>
        <end position="498"/>
    </location>
</feature>
<keyword evidence="10" id="KW-1185">Reference proteome</keyword>
<dbReference type="AlphaFoldDB" id="A0ABD3VLR3"/>
<keyword evidence="4" id="KW-0106">Calcium</keyword>
<gene>
    <name evidence="9" type="ORF">ACJMK2_007506</name>
</gene>
<dbReference type="Gene3D" id="2.60.40.60">
    <property type="entry name" value="Cadherins"/>
    <property type="match status" value="6"/>
</dbReference>
<dbReference type="InterPro" id="IPR006644">
    <property type="entry name" value="Cadg"/>
</dbReference>
<evidence type="ECO:0000256" key="1">
    <source>
        <dbReference type="ARBA" id="ARBA00004135"/>
    </source>
</evidence>
<keyword evidence="7" id="KW-0732">Signal</keyword>
<evidence type="ECO:0000313" key="10">
    <source>
        <dbReference type="Proteomes" id="UP001634394"/>
    </source>
</evidence>
<feature type="region of interest" description="Disordered" evidence="5">
    <location>
        <begin position="862"/>
        <end position="897"/>
    </location>
</feature>
<dbReference type="InterPro" id="IPR015919">
    <property type="entry name" value="Cadherin-like_sf"/>
</dbReference>
<feature type="domain" description="Cadherin" evidence="8">
    <location>
        <begin position="560"/>
        <end position="697"/>
    </location>
</feature>
<evidence type="ECO:0000256" key="5">
    <source>
        <dbReference type="SAM" id="MobiDB-lite"/>
    </source>
</evidence>
<evidence type="ECO:0000256" key="4">
    <source>
        <dbReference type="PROSITE-ProRule" id="PRU00043"/>
    </source>
</evidence>
<protein>
    <recommendedName>
        <fullName evidence="8">Cadherin domain-containing protein</fullName>
    </recommendedName>
</protein>
<dbReference type="SMART" id="SM00112">
    <property type="entry name" value="CA"/>
    <property type="match status" value="4"/>
</dbReference>
<comment type="subcellular location">
    <subcellularLocation>
        <location evidence="1">Cell membrane</location>
        <location evidence="1">Sarcolemma</location>
    </subcellularLocation>
</comment>
<accession>A0ABD3VLR3</accession>
<proteinExistence type="predicted"/>
<organism evidence="9 10">
    <name type="scientific">Sinanodonta woodiana</name>
    <name type="common">Chinese pond mussel</name>
    <name type="synonym">Anodonta woodiana</name>
    <dbReference type="NCBI Taxonomy" id="1069815"/>
    <lineage>
        <taxon>Eukaryota</taxon>
        <taxon>Metazoa</taxon>
        <taxon>Spiralia</taxon>
        <taxon>Lophotrochozoa</taxon>
        <taxon>Mollusca</taxon>
        <taxon>Bivalvia</taxon>
        <taxon>Autobranchia</taxon>
        <taxon>Heteroconchia</taxon>
        <taxon>Palaeoheterodonta</taxon>
        <taxon>Unionida</taxon>
        <taxon>Unionoidea</taxon>
        <taxon>Unionidae</taxon>
        <taxon>Unioninae</taxon>
        <taxon>Sinanodonta</taxon>
    </lineage>
</organism>
<dbReference type="CDD" id="cd11304">
    <property type="entry name" value="Cadherin_repeat"/>
    <property type="match status" value="5"/>
</dbReference>
<evidence type="ECO:0000256" key="3">
    <source>
        <dbReference type="ARBA" id="ARBA00022989"/>
    </source>
</evidence>
<dbReference type="SMART" id="SM00736">
    <property type="entry name" value="CADG"/>
    <property type="match status" value="1"/>
</dbReference>
<keyword evidence="6" id="KW-0472">Membrane</keyword>
<dbReference type="GO" id="GO:0042383">
    <property type="term" value="C:sarcolemma"/>
    <property type="evidence" value="ECO:0007669"/>
    <property type="project" value="UniProtKB-SubCell"/>
</dbReference>
<dbReference type="PANTHER" id="PTHR24026:SF126">
    <property type="entry name" value="PROTOCADHERIN FAT 4"/>
    <property type="match status" value="1"/>
</dbReference>
<feature type="compositionally biased region" description="Pro residues" evidence="5">
    <location>
        <begin position="883"/>
        <end position="897"/>
    </location>
</feature>
<dbReference type="GO" id="GO:0005509">
    <property type="term" value="F:calcium ion binding"/>
    <property type="evidence" value="ECO:0007669"/>
    <property type="project" value="UniProtKB-UniRule"/>
</dbReference>
<feature type="chain" id="PRO_5044757273" description="Cadherin domain-containing protein" evidence="7">
    <location>
        <begin position="24"/>
        <end position="923"/>
    </location>
</feature>
<dbReference type="EMBL" id="JBJQND010000011">
    <property type="protein sequence ID" value="KAL3861472.1"/>
    <property type="molecule type" value="Genomic_DNA"/>
</dbReference>
<dbReference type="PRINTS" id="PR00205">
    <property type="entry name" value="CADHERIN"/>
</dbReference>
<evidence type="ECO:0000259" key="8">
    <source>
        <dbReference type="PROSITE" id="PS50268"/>
    </source>
</evidence>
<evidence type="ECO:0000256" key="7">
    <source>
        <dbReference type="SAM" id="SignalP"/>
    </source>
</evidence>
<feature type="domain" description="Cadherin" evidence="8">
    <location>
        <begin position="698"/>
        <end position="792"/>
    </location>
</feature>
<dbReference type="SUPFAM" id="SSF49313">
    <property type="entry name" value="Cadherin-like"/>
    <property type="match status" value="6"/>
</dbReference>
<dbReference type="PANTHER" id="PTHR24026">
    <property type="entry name" value="FAT ATYPICAL CADHERIN-RELATED"/>
    <property type="match status" value="1"/>
</dbReference>
<sequence>MKTGYKFFIWFLCLSFAEKYVECGVCTGTEDMGWPGSGDANSVGKQLDGFVAGTGYLIPLTSYTASCCGYVKSIETFHDKLGTTTAQVWRPVTGGSSYTLIGSIDITGNNMFTTTVPAASQIKVNVGDVVGWYSSSANLVQYKPNTGLNGNLHKASSVTAVSTTVGWSTASTVNDVTYAMKFYLGASSVPSFTNLPTTKTVSNGDAVSTSVITVSATDADVNDVATLTITRTDTNSFFSFDSATKLVTIGSVLVGAVGTHRLVFKVSDSCDTATSTLTITVTNAPPTIHNLDNSTSISENTQVATLLYTLSVTDPTDVVSCSLLTTSVPFTVRQIAGSTDYGIYCTSNPGFSYDTKNNYPLSIQCTDGYDPVTGTFTVYLLRNSAPVITNLPAQVTLSTASTTGSVVHTVSSTDAEKDQLYYNMTCTPSSCPFTILNSGVIQVTQSLSGLTTVGYDVKVWVNDGRTLVGPKTLTVDITDINGAVSINNLPLGSALPIFENTALSTSVFQVSVTDSNVGDTHTYTMTSSPGSGMNYFSIDGSTGLISTSGTMLNYETLTTKTFDFTITVSDGSSTDSKIVSIQIINENESPSFNQAIYSISANEAASGTILSDPGYGVTDPDTGDTKSFSNDCGANTGLFSMSSATGRLTLAADYDYDLGTLPTTVTCIVKVTDSGGLTATATLSVTFNNINDNTPIFIPSSYTFFASYDATVSTSIGSVTATDRDLGTYGVVSYSLDQSSLPSAYFGVDSATGKLYISSSVKPIGTGNSVSFKAIATDGGGLSSTTTVNVKIALTTTVATTTTTDRYRTFLEDGRNIVWIVLCGLVMVAIVAVVFWLACKTYINGCPKFKCCQKRQRIIKRKLINRTPPSPPPKQLRKMPFFVPTPKPQTPPPPPPPLRQLPPYNGFAFWKENDFSKKLLMFK</sequence>
<evidence type="ECO:0000256" key="2">
    <source>
        <dbReference type="ARBA" id="ARBA00022692"/>
    </source>
</evidence>
<dbReference type="InterPro" id="IPR002126">
    <property type="entry name" value="Cadherin-like_dom"/>
</dbReference>
<dbReference type="Proteomes" id="UP001634394">
    <property type="component" value="Unassembled WGS sequence"/>
</dbReference>